<proteinExistence type="predicted"/>
<reference evidence="2 3" key="1">
    <citation type="journal article" date="2020" name="Biotechnol. Biofuels">
        <title>New insights from the biogas microbiome by comprehensive genome-resolved metagenomics of nearly 1600 species originating from multiple anaerobic digesters.</title>
        <authorList>
            <person name="Campanaro S."/>
            <person name="Treu L."/>
            <person name="Rodriguez-R L.M."/>
            <person name="Kovalovszki A."/>
            <person name="Ziels R.M."/>
            <person name="Maus I."/>
            <person name="Zhu X."/>
            <person name="Kougias P.G."/>
            <person name="Basile A."/>
            <person name="Luo G."/>
            <person name="Schluter A."/>
            <person name="Konstantinidis K.T."/>
            <person name="Angelidaki I."/>
        </authorList>
    </citation>
    <scope>NUCLEOTIDE SEQUENCE [LARGE SCALE GENOMIC DNA]</scope>
    <source>
        <strain evidence="2">AS06rmzACSIP_421</strain>
    </source>
</reference>
<feature type="non-terminal residue" evidence="2">
    <location>
        <position position="225"/>
    </location>
</feature>
<protein>
    <submittedName>
        <fullName evidence="2">Uncharacterized protein</fullName>
    </submittedName>
</protein>
<gene>
    <name evidence="2" type="ORF">GX618_03965</name>
</gene>
<feature type="transmembrane region" description="Helical" evidence="1">
    <location>
        <begin position="184"/>
        <end position="202"/>
    </location>
</feature>
<dbReference type="EMBL" id="JAAZAL010000150">
    <property type="protein sequence ID" value="NLE31397.1"/>
    <property type="molecule type" value="Genomic_DNA"/>
</dbReference>
<evidence type="ECO:0000313" key="2">
    <source>
        <dbReference type="EMBL" id="NLE31397.1"/>
    </source>
</evidence>
<feature type="transmembrane region" description="Helical" evidence="1">
    <location>
        <begin position="66"/>
        <end position="85"/>
    </location>
</feature>
<feature type="transmembrane region" description="Helical" evidence="1">
    <location>
        <begin position="123"/>
        <end position="143"/>
    </location>
</feature>
<organism evidence="2 3">
    <name type="scientific">Candidatus Dojkabacteria bacterium</name>
    <dbReference type="NCBI Taxonomy" id="2099670"/>
    <lineage>
        <taxon>Bacteria</taxon>
        <taxon>Candidatus Dojkabacteria</taxon>
    </lineage>
</organism>
<evidence type="ECO:0000256" key="1">
    <source>
        <dbReference type="SAM" id="Phobius"/>
    </source>
</evidence>
<keyword evidence="1" id="KW-0472">Membrane</keyword>
<comment type="caution">
    <text evidence="2">The sequence shown here is derived from an EMBL/GenBank/DDBJ whole genome shotgun (WGS) entry which is preliminary data.</text>
</comment>
<dbReference type="Proteomes" id="UP000554004">
    <property type="component" value="Unassembled WGS sequence"/>
</dbReference>
<sequence length="225" mass="25082">MDNEQKNNIGEQISENDENSKIDFEAVSALANVDIHPISKSSYFFREVGNGLCKAGKGLLNFLFDIVRAIANIFIFAYRGIVGLVKKTGQLFQKHARHFKEVDGTGKASYFIMGFSSIKHGQIVNGIFYMLAQIGLIIFMVFWGGNNLYKLGGPGYIPFTEAYIDPDTGLYVAAQMGDNSVTSLLFGIMTIMLILVVIYLYFRNLSVASDNDKITYGPQYVEAYE</sequence>
<accession>A0A847EUA7</accession>
<keyword evidence="1" id="KW-0812">Transmembrane</keyword>
<evidence type="ECO:0000313" key="3">
    <source>
        <dbReference type="Proteomes" id="UP000554004"/>
    </source>
</evidence>
<name>A0A847EUA7_9BACT</name>
<keyword evidence="1" id="KW-1133">Transmembrane helix</keyword>
<dbReference type="AlphaFoldDB" id="A0A847EUA7"/>